<gene>
    <name evidence="1" type="ORF">CLV83_0780</name>
</gene>
<sequence>MNPTDLPLDTDQLTRVGSQIGSNPAGIFEDSDGRRYYIKTLESVALARNEFLAAQLYRLAGAPTLTYLPTRASNQVATRWLPLDKRYLGHFSDSEKQQAQSWLGVHAWTANWDALGLQGDNQGVFNGRALTLDLGGALAFRAQGDPKGNAFGHQVEEIERLRNNPNNPLAMELFGSMTPSAIARSIERITQIPDKQIYDTIIGHAGHEGLAAKMISRKASLAAYLRTL</sequence>
<name>A0A4R1GKQ3_9GAMM</name>
<dbReference type="OrthoDB" id="9806482at2"/>
<dbReference type="EMBL" id="SMFU01000007">
    <property type="protein sequence ID" value="TCK08688.1"/>
    <property type="molecule type" value="Genomic_DNA"/>
</dbReference>
<keyword evidence="2" id="KW-1185">Reference proteome</keyword>
<dbReference type="Proteomes" id="UP000294546">
    <property type="component" value="Unassembled WGS sequence"/>
</dbReference>
<evidence type="ECO:0000313" key="1">
    <source>
        <dbReference type="EMBL" id="TCK08688.1"/>
    </source>
</evidence>
<dbReference type="AlphaFoldDB" id="A0A4R1GKQ3"/>
<protein>
    <recommendedName>
        <fullName evidence="3">HipA-like protein</fullName>
    </recommendedName>
</protein>
<reference evidence="1 2" key="1">
    <citation type="submission" date="2019-03" db="EMBL/GenBank/DDBJ databases">
        <title>Genomic Encyclopedia of Archaeal and Bacterial Type Strains, Phase II (KMG-II): from individual species to whole genera.</title>
        <authorList>
            <person name="Goeker M."/>
        </authorList>
    </citation>
    <scope>NUCLEOTIDE SEQUENCE [LARGE SCALE GENOMIC DNA]</scope>
    <source>
        <strain evidence="1 2">DSM 27697</strain>
    </source>
</reference>
<dbReference type="RefSeq" id="WP_132287756.1">
    <property type="nucleotide sequence ID" value="NZ_SMFU01000007.1"/>
</dbReference>
<accession>A0A4R1GKQ3</accession>
<comment type="caution">
    <text evidence="1">The sequence shown here is derived from an EMBL/GenBank/DDBJ whole genome shotgun (WGS) entry which is preliminary data.</text>
</comment>
<proteinExistence type="predicted"/>
<evidence type="ECO:0000313" key="2">
    <source>
        <dbReference type="Proteomes" id="UP000294546"/>
    </source>
</evidence>
<evidence type="ECO:0008006" key="3">
    <source>
        <dbReference type="Google" id="ProtNLM"/>
    </source>
</evidence>
<organism evidence="1 2">
    <name type="scientific">Marinobacterium mangrovicola</name>
    <dbReference type="NCBI Taxonomy" id="1476959"/>
    <lineage>
        <taxon>Bacteria</taxon>
        <taxon>Pseudomonadati</taxon>
        <taxon>Pseudomonadota</taxon>
        <taxon>Gammaproteobacteria</taxon>
        <taxon>Oceanospirillales</taxon>
        <taxon>Oceanospirillaceae</taxon>
        <taxon>Marinobacterium</taxon>
    </lineage>
</organism>